<dbReference type="AlphaFoldDB" id="A0AAD2G257"/>
<evidence type="ECO:0000313" key="2">
    <source>
        <dbReference type="Proteomes" id="UP001295423"/>
    </source>
</evidence>
<accession>A0AAD2G257</accession>
<comment type="caution">
    <text evidence="1">The sequence shown here is derived from an EMBL/GenBank/DDBJ whole genome shotgun (WGS) entry which is preliminary data.</text>
</comment>
<dbReference type="SUPFAM" id="SSF53167">
    <property type="entry name" value="Purine and uridine phosphorylases"/>
    <property type="match status" value="1"/>
</dbReference>
<name>A0AAD2G257_9STRA</name>
<dbReference type="InterPro" id="IPR035994">
    <property type="entry name" value="Nucleoside_phosphorylase_sf"/>
</dbReference>
<gene>
    <name evidence="1" type="ORF">CYCCA115_LOCUS18283</name>
</gene>
<organism evidence="1 2">
    <name type="scientific">Cylindrotheca closterium</name>
    <dbReference type="NCBI Taxonomy" id="2856"/>
    <lineage>
        <taxon>Eukaryota</taxon>
        <taxon>Sar</taxon>
        <taxon>Stramenopiles</taxon>
        <taxon>Ochrophyta</taxon>
        <taxon>Bacillariophyta</taxon>
        <taxon>Bacillariophyceae</taxon>
        <taxon>Bacillariophycidae</taxon>
        <taxon>Bacillariales</taxon>
        <taxon>Bacillariaceae</taxon>
        <taxon>Cylindrotheca</taxon>
    </lineage>
</organism>
<proteinExistence type="predicted"/>
<protein>
    <recommendedName>
        <fullName evidence="3">Nucleoside phosphorylase domain-containing protein</fullName>
    </recommendedName>
</protein>
<dbReference type="Gene3D" id="3.40.50.1580">
    <property type="entry name" value="Nucleoside phosphorylase domain"/>
    <property type="match status" value="1"/>
</dbReference>
<evidence type="ECO:0008006" key="3">
    <source>
        <dbReference type="Google" id="ProtNLM"/>
    </source>
</evidence>
<sequence>MTPEIALTIDQNLFIRKPIPEKGIVCSNAERAERIASEYLSSVETFSCSWGARVWIGNYQENTKERLFVALAPVGSGSGLVFTELFSAGAKFLVRYGSDDAKNPEPYEYKNCVKLIDETDNLYGYCQASGVDPSEWGESVMASPVLLKAFLAEGNKRDMIIERRICHHLENYHSLRNPNVFPNRKTILEKQLADLKEKANGKKESFDMESAVLFRCAKDFGFHALTVLQTVNKEDKDCDPYEGKHREAALKDEQQVFVDYIFTSLLSTS</sequence>
<dbReference type="GO" id="GO:0009116">
    <property type="term" value="P:nucleoside metabolic process"/>
    <property type="evidence" value="ECO:0007669"/>
    <property type="project" value="InterPro"/>
</dbReference>
<dbReference type="GO" id="GO:0003824">
    <property type="term" value="F:catalytic activity"/>
    <property type="evidence" value="ECO:0007669"/>
    <property type="project" value="InterPro"/>
</dbReference>
<reference evidence="1" key="1">
    <citation type="submission" date="2023-08" db="EMBL/GenBank/DDBJ databases">
        <authorList>
            <person name="Audoor S."/>
            <person name="Bilcke G."/>
        </authorList>
    </citation>
    <scope>NUCLEOTIDE SEQUENCE</scope>
</reference>
<dbReference type="EMBL" id="CAKOGP040002025">
    <property type="protein sequence ID" value="CAJ1959864.1"/>
    <property type="molecule type" value="Genomic_DNA"/>
</dbReference>
<keyword evidence="2" id="KW-1185">Reference proteome</keyword>
<evidence type="ECO:0000313" key="1">
    <source>
        <dbReference type="EMBL" id="CAJ1959864.1"/>
    </source>
</evidence>
<dbReference type="Proteomes" id="UP001295423">
    <property type="component" value="Unassembled WGS sequence"/>
</dbReference>